<keyword evidence="3" id="KW-1185">Reference proteome</keyword>
<name>A0A058ZIY6_9RHOB</name>
<accession>A0A058ZIY6</accession>
<dbReference type="AlphaFoldDB" id="A0A058ZIY6"/>
<dbReference type="STRING" id="1461693.ATO10_11772"/>
<organism evidence="2 3">
    <name type="scientific">Actibacterium atlanticum</name>
    <dbReference type="NCBI Taxonomy" id="1461693"/>
    <lineage>
        <taxon>Bacteria</taxon>
        <taxon>Pseudomonadati</taxon>
        <taxon>Pseudomonadota</taxon>
        <taxon>Alphaproteobacteria</taxon>
        <taxon>Rhodobacterales</taxon>
        <taxon>Roseobacteraceae</taxon>
        <taxon>Actibacterium</taxon>
    </lineage>
</organism>
<keyword evidence="1" id="KW-0732">Signal</keyword>
<dbReference type="RefSeq" id="WP_162174099.1">
    <property type="nucleotide sequence ID" value="NZ_AQQY01000007.1"/>
</dbReference>
<proteinExistence type="predicted"/>
<reference evidence="2 3" key="1">
    <citation type="submission" date="2013-04" db="EMBL/GenBank/DDBJ databases">
        <title>Shimia sp. 22II-S11-Z10 Genome Sequencing.</title>
        <authorList>
            <person name="Lai Q."/>
            <person name="Li G."/>
            <person name="Shao Z."/>
        </authorList>
    </citation>
    <scope>NUCLEOTIDE SEQUENCE [LARGE SCALE GENOMIC DNA]</scope>
    <source>
        <strain evidence="3">22II-S11-Z10</strain>
    </source>
</reference>
<feature type="chain" id="PRO_5001566518" evidence="1">
    <location>
        <begin position="20"/>
        <end position="101"/>
    </location>
</feature>
<dbReference type="EMBL" id="AQQY01000007">
    <property type="protein sequence ID" value="KCV81589.1"/>
    <property type="molecule type" value="Genomic_DNA"/>
</dbReference>
<dbReference type="OrthoDB" id="9810895at2"/>
<feature type="signal peptide" evidence="1">
    <location>
        <begin position="1"/>
        <end position="19"/>
    </location>
</feature>
<dbReference type="eggNOG" id="ENOG50337VC">
    <property type="taxonomic scope" value="Bacteria"/>
</dbReference>
<gene>
    <name evidence="2" type="ORF">ATO10_11772</name>
</gene>
<evidence type="ECO:0000256" key="1">
    <source>
        <dbReference type="SAM" id="SignalP"/>
    </source>
</evidence>
<protein>
    <submittedName>
        <fullName evidence="2">Uncharacterized protein</fullName>
    </submittedName>
</protein>
<sequence>MFALRLIAVCTLLPSLASAASPVAPILCAPKQEMRQKLTQQFASTQIAAGIRDRESVMEVWSSVSTGDWTMVVTYTDGNSCIVAMGQDWFDLRPVPDQDPA</sequence>
<evidence type="ECO:0000313" key="2">
    <source>
        <dbReference type="EMBL" id="KCV81589.1"/>
    </source>
</evidence>
<comment type="caution">
    <text evidence="2">The sequence shown here is derived from an EMBL/GenBank/DDBJ whole genome shotgun (WGS) entry which is preliminary data.</text>
</comment>
<evidence type="ECO:0000313" key="3">
    <source>
        <dbReference type="Proteomes" id="UP000024836"/>
    </source>
</evidence>
<dbReference type="Proteomes" id="UP000024836">
    <property type="component" value="Unassembled WGS sequence"/>
</dbReference>